<dbReference type="PANTHER" id="PTHR42859">
    <property type="entry name" value="OXIDOREDUCTASE"/>
    <property type="match status" value="1"/>
</dbReference>
<gene>
    <name evidence="6" type="ORF">XD66_0414</name>
</gene>
<reference evidence="7" key="1">
    <citation type="journal article" date="2015" name="MBio">
        <title>Genome-Resolved Metagenomic Analysis Reveals Roles for Candidate Phyla and Other Microbial Community Members in Biogeochemical Transformations in Oil Reservoirs.</title>
        <authorList>
            <person name="Hu P."/>
            <person name="Tom L."/>
            <person name="Singh A."/>
            <person name="Thomas B.C."/>
            <person name="Baker B.J."/>
            <person name="Piceno Y.M."/>
            <person name="Andersen G.L."/>
            <person name="Banfield J.F."/>
        </authorList>
    </citation>
    <scope>NUCLEOTIDE SEQUENCE [LARGE SCALE GENOMIC DNA]</scope>
</reference>
<dbReference type="PROSITE" id="PS51379">
    <property type="entry name" value="4FE4S_FER_2"/>
    <property type="match status" value="3"/>
</dbReference>
<dbReference type="SUPFAM" id="SSF54862">
    <property type="entry name" value="4Fe-4S ferredoxins"/>
    <property type="match status" value="1"/>
</dbReference>
<dbReference type="PROSITE" id="PS00198">
    <property type="entry name" value="4FE4S_FER_1"/>
    <property type="match status" value="1"/>
</dbReference>
<dbReference type="Pfam" id="PF00037">
    <property type="entry name" value="Fer4"/>
    <property type="match status" value="1"/>
</dbReference>
<keyword evidence="1" id="KW-0004">4Fe-4S</keyword>
<evidence type="ECO:0000313" key="6">
    <source>
        <dbReference type="EMBL" id="KUK36871.1"/>
    </source>
</evidence>
<dbReference type="GO" id="GO:0051539">
    <property type="term" value="F:4 iron, 4 sulfur cluster binding"/>
    <property type="evidence" value="ECO:0007669"/>
    <property type="project" value="UniProtKB-KW"/>
</dbReference>
<dbReference type="PANTHER" id="PTHR42859:SF16">
    <property type="entry name" value="FORMATE HYDROGENLYASE SUBUNIT 2-RELATED"/>
    <property type="match status" value="1"/>
</dbReference>
<sequence>MTNTFVIADPDRCLGCYTCMAACSVNHRKEGLQAQPRLFLTHSAVGTMPVQCHHCENAPCSLVCPVQAITIGDQGVQLNEGLCIGCKMCAYVCPFGAVTVNGTNPPAREEPLSLKPSLLDWVPGKKQVAIKCDLCTFSSEGPACVQACPTKALQVVTGEDMEEWSKIRRLHAVADMMALIKGREVPER</sequence>
<dbReference type="Proteomes" id="UP000053326">
    <property type="component" value="Unassembled WGS sequence"/>
</dbReference>
<evidence type="ECO:0000259" key="5">
    <source>
        <dbReference type="PROSITE" id="PS51379"/>
    </source>
</evidence>
<evidence type="ECO:0000256" key="1">
    <source>
        <dbReference type="ARBA" id="ARBA00022485"/>
    </source>
</evidence>
<dbReference type="InterPro" id="IPR050294">
    <property type="entry name" value="RnfB_subfamily"/>
</dbReference>
<keyword evidence="4" id="KW-0411">Iron-sulfur</keyword>
<proteinExistence type="predicted"/>
<evidence type="ECO:0000256" key="4">
    <source>
        <dbReference type="ARBA" id="ARBA00023014"/>
    </source>
</evidence>
<keyword evidence="2" id="KW-0479">Metal-binding</keyword>
<dbReference type="EMBL" id="LGFO01000031">
    <property type="protein sequence ID" value="KUK36871.1"/>
    <property type="molecule type" value="Genomic_DNA"/>
</dbReference>
<keyword evidence="6" id="KW-0456">Lyase</keyword>
<evidence type="ECO:0000256" key="3">
    <source>
        <dbReference type="ARBA" id="ARBA00023004"/>
    </source>
</evidence>
<dbReference type="AlphaFoldDB" id="A0A101FH23"/>
<comment type="caution">
    <text evidence="6">The sequence shown here is derived from an EMBL/GenBank/DDBJ whole genome shotgun (WGS) entry which is preliminary data.</text>
</comment>
<dbReference type="GO" id="GO:0016829">
    <property type="term" value="F:lyase activity"/>
    <property type="evidence" value="ECO:0007669"/>
    <property type="project" value="UniProtKB-KW"/>
</dbReference>
<dbReference type="Gene3D" id="3.30.70.20">
    <property type="match status" value="2"/>
</dbReference>
<dbReference type="CDD" id="cd10554">
    <property type="entry name" value="HycB_like"/>
    <property type="match status" value="1"/>
</dbReference>
<evidence type="ECO:0000256" key="2">
    <source>
        <dbReference type="ARBA" id="ARBA00022723"/>
    </source>
</evidence>
<dbReference type="InterPro" id="IPR017896">
    <property type="entry name" value="4Fe4S_Fe-S-bd"/>
</dbReference>
<dbReference type="OMA" id="DNCGDCV"/>
<feature type="domain" description="4Fe-4S ferredoxin-type" evidence="5">
    <location>
        <begin position="74"/>
        <end position="103"/>
    </location>
</feature>
<feature type="domain" description="4Fe-4S ferredoxin-type" evidence="5">
    <location>
        <begin position="3"/>
        <end position="33"/>
    </location>
</feature>
<dbReference type="GO" id="GO:0046872">
    <property type="term" value="F:metal ion binding"/>
    <property type="evidence" value="ECO:0007669"/>
    <property type="project" value="UniProtKB-KW"/>
</dbReference>
<feature type="domain" description="4Fe-4S ferredoxin-type" evidence="5">
    <location>
        <begin position="126"/>
        <end position="158"/>
    </location>
</feature>
<name>A0A101FH23_9THEO</name>
<protein>
    <submittedName>
        <fullName evidence="6">Formate hydrogenlyase 4Fe-4S subunit HyfA</fullName>
    </submittedName>
</protein>
<evidence type="ECO:0000313" key="7">
    <source>
        <dbReference type="Proteomes" id="UP000053326"/>
    </source>
</evidence>
<organism evidence="6 7">
    <name type="scientific">Thermacetogenium phaeum</name>
    <dbReference type="NCBI Taxonomy" id="85874"/>
    <lineage>
        <taxon>Bacteria</taxon>
        <taxon>Bacillati</taxon>
        <taxon>Bacillota</taxon>
        <taxon>Clostridia</taxon>
        <taxon>Thermoanaerobacterales</taxon>
        <taxon>Thermoanaerobacteraceae</taxon>
        <taxon>Thermacetogenium</taxon>
    </lineage>
</organism>
<keyword evidence="3" id="KW-0408">Iron</keyword>
<dbReference type="InterPro" id="IPR017900">
    <property type="entry name" value="4Fe4S_Fe_S_CS"/>
</dbReference>
<accession>A0A101FH23</accession>